<dbReference type="EMBL" id="MUJZ01058503">
    <property type="protein sequence ID" value="OTF71965.1"/>
    <property type="molecule type" value="Genomic_DNA"/>
</dbReference>
<evidence type="ECO:0000313" key="1">
    <source>
        <dbReference type="EMBL" id="OTF71965.1"/>
    </source>
</evidence>
<protein>
    <submittedName>
        <fullName evidence="1">Uncharacterized protein</fullName>
    </submittedName>
</protein>
<comment type="caution">
    <text evidence="1">The sequence shown here is derived from an EMBL/GenBank/DDBJ whole genome shotgun (WGS) entry which is preliminary data.</text>
</comment>
<sequence>ILSRYNLKPSSENPVDANNVKNKSNLIPKFDDFVAKRDYVGILTLIEFVYDESKIPHSVILDPIRMIW</sequence>
<dbReference type="Proteomes" id="UP000194236">
    <property type="component" value="Unassembled WGS sequence"/>
</dbReference>
<keyword evidence="2" id="KW-1185">Reference proteome</keyword>
<dbReference type="AlphaFoldDB" id="A0A1Y3AXS9"/>
<dbReference type="OrthoDB" id="95390at2759"/>
<organism evidence="1 2">
    <name type="scientific">Euroglyphus maynei</name>
    <name type="common">Mayne's house dust mite</name>
    <dbReference type="NCBI Taxonomy" id="6958"/>
    <lineage>
        <taxon>Eukaryota</taxon>
        <taxon>Metazoa</taxon>
        <taxon>Ecdysozoa</taxon>
        <taxon>Arthropoda</taxon>
        <taxon>Chelicerata</taxon>
        <taxon>Arachnida</taxon>
        <taxon>Acari</taxon>
        <taxon>Acariformes</taxon>
        <taxon>Sarcoptiformes</taxon>
        <taxon>Astigmata</taxon>
        <taxon>Psoroptidia</taxon>
        <taxon>Analgoidea</taxon>
        <taxon>Pyroglyphidae</taxon>
        <taxon>Pyroglyphinae</taxon>
        <taxon>Euroglyphus</taxon>
    </lineage>
</organism>
<feature type="non-terminal residue" evidence="1">
    <location>
        <position position="1"/>
    </location>
</feature>
<evidence type="ECO:0000313" key="2">
    <source>
        <dbReference type="Proteomes" id="UP000194236"/>
    </source>
</evidence>
<gene>
    <name evidence="1" type="ORF">BLA29_014842</name>
</gene>
<name>A0A1Y3AXS9_EURMA</name>
<reference evidence="1 2" key="1">
    <citation type="submission" date="2017-03" db="EMBL/GenBank/DDBJ databases">
        <title>Genome Survey of Euroglyphus maynei.</title>
        <authorList>
            <person name="Arlian L.G."/>
            <person name="Morgan M.S."/>
            <person name="Rider S.D."/>
        </authorList>
    </citation>
    <scope>NUCLEOTIDE SEQUENCE [LARGE SCALE GENOMIC DNA]</scope>
    <source>
        <strain evidence="1">Arlian Lab</strain>
        <tissue evidence="1">Whole body</tissue>
    </source>
</reference>
<accession>A0A1Y3AXS9</accession>
<proteinExistence type="predicted"/>